<comment type="caution">
    <text evidence="3">The sequence shown here is derived from an EMBL/GenBank/DDBJ whole genome shotgun (WGS) entry which is preliminary data.</text>
</comment>
<dbReference type="InterPro" id="IPR029787">
    <property type="entry name" value="Nucleotide_cyclase"/>
</dbReference>
<dbReference type="Gene3D" id="3.30.70.1230">
    <property type="entry name" value="Nucleotide cyclase"/>
    <property type="match status" value="1"/>
</dbReference>
<dbReference type="GO" id="GO:0009190">
    <property type="term" value="P:cyclic nucleotide biosynthetic process"/>
    <property type="evidence" value="ECO:0007669"/>
    <property type="project" value="InterPro"/>
</dbReference>
<proteinExistence type="predicted"/>
<dbReference type="RefSeq" id="WP_144728452.1">
    <property type="nucleotide sequence ID" value="NZ_ML675578.1"/>
</dbReference>
<name>A0A557SZA0_9ARCH</name>
<organism evidence="3 4">
    <name type="scientific">Candidatus Nitrosocosmicus arcticus</name>
    <dbReference type="NCBI Taxonomy" id="2035267"/>
    <lineage>
        <taxon>Archaea</taxon>
        <taxon>Nitrososphaerota</taxon>
        <taxon>Nitrososphaeria</taxon>
        <taxon>Nitrososphaerales</taxon>
        <taxon>Nitrososphaeraceae</taxon>
        <taxon>Candidatus Nitrosocosmicus</taxon>
    </lineage>
</organism>
<evidence type="ECO:0000259" key="1">
    <source>
        <dbReference type="Pfam" id="PF00211"/>
    </source>
</evidence>
<keyword evidence="4" id="KW-1185">Reference proteome</keyword>
<feature type="domain" description="KaiC-like" evidence="2">
    <location>
        <begin position="18"/>
        <end position="204"/>
    </location>
</feature>
<dbReference type="Gene3D" id="3.40.50.300">
    <property type="entry name" value="P-loop containing nucleotide triphosphate hydrolases"/>
    <property type="match status" value="1"/>
</dbReference>
<dbReference type="AlphaFoldDB" id="A0A557SZA0"/>
<evidence type="ECO:0000259" key="2">
    <source>
        <dbReference type="Pfam" id="PF06745"/>
    </source>
</evidence>
<accession>A0A557SZA0</accession>
<protein>
    <submittedName>
        <fullName evidence="3">Adenylate cyclase, family 3</fullName>
    </submittedName>
</protein>
<gene>
    <name evidence="3" type="ORF">NARC_10344</name>
</gene>
<dbReference type="Pfam" id="PF06745">
    <property type="entry name" value="ATPase"/>
    <property type="match status" value="1"/>
</dbReference>
<dbReference type="Pfam" id="PF00211">
    <property type="entry name" value="Guanylate_cyc"/>
    <property type="match status" value="1"/>
</dbReference>
<reference evidence="3 4" key="1">
    <citation type="journal article" date="2019" name="Front. Microbiol.">
        <title>Ammonia Oxidation by the Arctic Terrestrial Thaumarchaeote Candidatus Nitrosocosmicus arcticus Is Stimulated by Increasing Temperatures.</title>
        <authorList>
            <person name="Alves R.J.E."/>
            <person name="Kerou M."/>
            <person name="Zappe A."/>
            <person name="Bittner R."/>
            <person name="Abby S.S."/>
            <person name="Schmidt H.A."/>
            <person name="Pfeifer K."/>
            <person name="Schleper C."/>
        </authorList>
    </citation>
    <scope>NUCLEOTIDE SEQUENCE [LARGE SCALE GENOMIC DNA]</scope>
    <source>
        <strain evidence="3 4">Kfb</strain>
    </source>
</reference>
<evidence type="ECO:0000313" key="4">
    <source>
        <dbReference type="Proteomes" id="UP000315289"/>
    </source>
</evidence>
<dbReference type="OrthoDB" id="27015at2157"/>
<dbReference type="SUPFAM" id="SSF55073">
    <property type="entry name" value="Nucleotide cyclase"/>
    <property type="match status" value="1"/>
</dbReference>
<dbReference type="InterPro" id="IPR014774">
    <property type="entry name" value="KaiC-like_dom"/>
</dbReference>
<sequence>MKHFPGNDIINRNLKQPDLGVYLIYGPKSSGKLHYCNNFILNGLTDGVFCICISSSFIEKKYKSIFFSGQEILCVNLKVLNPYTLNGYDRSDFDNNQALMHLFEEIKQLIDAHSNRPVYLVLSSLTNFLENFNEQNVIKFVTSLVFLLKNYEINSIFTIDNTDPNSSILVNKIAHLFDGLLETKLPSDSSQPQKYIKLVSMFGNNNCKSDWISYTLDNNNIITSISNQTRLICNLCKEQINEFPVFYQDLSFHQEHLTVYMKLVNFYGNSKIAEFGSSGILYANFFFIDIVGLSDPSLSVKNQIEKIQILNNLINSCNSYKKDRDKKILPTGDGMAIGFLTDPKLPVELSLELHKKLGIHNSNSSNQSVIQVRIGIGSGHVFIVNDLNDNQNLWGPGIILARRVMDLGDQGHILIEGGIANSLFSIDNELKKDIHYLGNFCIKHNQKIDVYSLYNQYAGNAKIPQKFLDQRKSI</sequence>
<dbReference type="InterPro" id="IPR001054">
    <property type="entry name" value="A/G_cyclase"/>
</dbReference>
<dbReference type="GO" id="GO:0035556">
    <property type="term" value="P:intracellular signal transduction"/>
    <property type="evidence" value="ECO:0007669"/>
    <property type="project" value="InterPro"/>
</dbReference>
<evidence type="ECO:0000313" key="3">
    <source>
        <dbReference type="EMBL" id="TVP41938.1"/>
    </source>
</evidence>
<dbReference type="Proteomes" id="UP000315289">
    <property type="component" value="Unassembled WGS sequence"/>
</dbReference>
<feature type="domain" description="Guanylate cyclase" evidence="1">
    <location>
        <begin position="286"/>
        <end position="453"/>
    </location>
</feature>
<dbReference type="SUPFAM" id="SSF52540">
    <property type="entry name" value="P-loop containing nucleoside triphosphate hydrolases"/>
    <property type="match status" value="1"/>
</dbReference>
<dbReference type="EMBL" id="VOAH01000001">
    <property type="protein sequence ID" value="TVP41938.1"/>
    <property type="molecule type" value="Genomic_DNA"/>
</dbReference>
<dbReference type="InterPro" id="IPR027417">
    <property type="entry name" value="P-loop_NTPase"/>
</dbReference>